<evidence type="ECO:0000313" key="3">
    <source>
        <dbReference type="Proteomes" id="UP000318405"/>
    </source>
</evidence>
<dbReference type="PANTHER" id="PTHR12110">
    <property type="entry name" value="HYDROXYPYRUVATE ISOMERASE"/>
    <property type="match status" value="1"/>
</dbReference>
<keyword evidence="3" id="KW-1185">Reference proteome</keyword>
<comment type="caution">
    <text evidence="2">The sequence shown here is derived from an EMBL/GenBank/DDBJ whole genome shotgun (WGS) entry which is preliminary data.</text>
</comment>
<feature type="domain" description="Xylose isomerase-like TIM barrel" evidence="1">
    <location>
        <begin position="30"/>
        <end position="292"/>
    </location>
</feature>
<accession>A0A556AW81</accession>
<dbReference type="PANTHER" id="PTHR12110:SF53">
    <property type="entry name" value="BLR5974 PROTEIN"/>
    <property type="match status" value="1"/>
</dbReference>
<dbReference type="EMBL" id="VLTJ01000014">
    <property type="protein sequence ID" value="TSH96615.1"/>
    <property type="molecule type" value="Genomic_DNA"/>
</dbReference>
<evidence type="ECO:0000259" key="1">
    <source>
        <dbReference type="Pfam" id="PF01261"/>
    </source>
</evidence>
<dbReference type="Pfam" id="PF01261">
    <property type="entry name" value="AP_endonuc_2"/>
    <property type="match status" value="1"/>
</dbReference>
<organism evidence="2 3">
    <name type="scientific">Verticiella sediminum</name>
    <dbReference type="NCBI Taxonomy" id="1247510"/>
    <lineage>
        <taxon>Bacteria</taxon>
        <taxon>Pseudomonadati</taxon>
        <taxon>Pseudomonadota</taxon>
        <taxon>Betaproteobacteria</taxon>
        <taxon>Burkholderiales</taxon>
        <taxon>Alcaligenaceae</taxon>
        <taxon>Verticiella</taxon>
    </lineage>
</organism>
<dbReference type="SUPFAM" id="SSF51658">
    <property type="entry name" value="Xylose isomerase-like"/>
    <property type="match status" value="1"/>
</dbReference>
<name>A0A556AW81_9BURK</name>
<gene>
    <name evidence="2" type="ORF">FOZ76_08525</name>
</gene>
<reference evidence="2 3" key="1">
    <citation type="submission" date="2019-07" db="EMBL/GenBank/DDBJ databases">
        <title>Qingshengfaniella alkalisoli gen. nov., sp. nov., isolated from saline soil.</title>
        <authorList>
            <person name="Xu L."/>
            <person name="Huang X.-X."/>
            <person name="Sun J.-Q."/>
        </authorList>
    </citation>
    <scope>NUCLEOTIDE SEQUENCE [LARGE SCALE GENOMIC DNA]</scope>
    <source>
        <strain evidence="2 3">DSM 27279</strain>
    </source>
</reference>
<sequence length="301" mass="32816">MKIAFHVHPTRLHWKAAAPTLAEQEQLFGWVSRQGFDGVDISDSWPFDTLDQAGASRTRALAADHGLAVATVSGMGKTLCHPELGERNLQALERALDTAGWLDAQVLNVALAVPRTPGVTPVMGAAHSPGGSLGASDGDFAITAQRLRRLARMGRERGMSLSIEMHDRSLADTSTALLRILDEVGEPNVGANPDLCNGYRAYAVPPESWADALRRLAPRTNLWHVNNLQRVYFPEIERAAFVERPLGEGDIDYRLAVKMMQAAGFTGWTVIEYKGAGDAFETLAQGQRYFRQITRPGDTAA</sequence>
<dbReference type="RefSeq" id="WP_143947725.1">
    <property type="nucleotide sequence ID" value="NZ_BAABMB010000002.1"/>
</dbReference>
<proteinExistence type="predicted"/>
<dbReference type="GO" id="GO:0016853">
    <property type="term" value="F:isomerase activity"/>
    <property type="evidence" value="ECO:0007669"/>
    <property type="project" value="UniProtKB-KW"/>
</dbReference>
<dbReference type="Gene3D" id="3.20.20.150">
    <property type="entry name" value="Divalent-metal-dependent TIM barrel enzymes"/>
    <property type="match status" value="1"/>
</dbReference>
<evidence type="ECO:0000313" key="2">
    <source>
        <dbReference type="EMBL" id="TSH96615.1"/>
    </source>
</evidence>
<dbReference type="InterPro" id="IPR013022">
    <property type="entry name" value="Xyl_isomerase-like_TIM-brl"/>
</dbReference>
<dbReference type="OrthoDB" id="3325478at2"/>
<dbReference type="AlphaFoldDB" id="A0A556AW81"/>
<dbReference type="Proteomes" id="UP000318405">
    <property type="component" value="Unassembled WGS sequence"/>
</dbReference>
<dbReference type="InterPro" id="IPR036237">
    <property type="entry name" value="Xyl_isomerase-like_sf"/>
</dbReference>
<dbReference type="InterPro" id="IPR050312">
    <property type="entry name" value="IolE/XylAMocC-like"/>
</dbReference>
<protein>
    <submittedName>
        <fullName evidence="2">Sugar phosphate isomerase/epimerase</fullName>
    </submittedName>
</protein>
<keyword evidence="2" id="KW-0413">Isomerase</keyword>